<dbReference type="InterPro" id="IPR010139">
    <property type="entry name" value="Imidazole-glycPsynth_HisH"/>
</dbReference>
<comment type="catalytic activity">
    <reaction evidence="10 12">
        <text>5-[(5-phospho-1-deoxy-D-ribulos-1-ylimino)methylamino]-1-(5-phospho-beta-D-ribosyl)imidazole-4-carboxamide + L-glutamine = D-erythro-1-(imidazol-4-yl)glycerol 3-phosphate + 5-amino-1-(5-phospho-beta-D-ribosyl)imidazole-4-carboxamide + L-glutamate + H(+)</text>
        <dbReference type="Rhea" id="RHEA:24793"/>
        <dbReference type="ChEBI" id="CHEBI:15378"/>
        <dbReference type="ChEBI" id="CHEBI:29985"/>
        <dbReference type="ChEBI" id="CHEBI:58278"/>
        <dbReference type="ChEBI" id="CHEBI:58359"/>
        <dbReference type="ChEBI" id="CHEBI:58475"/>
        <dbReference type="ChEBI" id="CHEBI:58525"/>
        <dbReference type="EC" id="4.3.2.10"/>
    </reaction>
</comment>
<dbReference type="UniPathway" id="UPA00031">
    <property type="reaction ID" value="UER00010"/>
</dbReference>
<dbReference type="Pfam" id="PF00117">
    <property type="entry name" value="GATase"/>
    <property type="match status" value="1"/>
</dbReference>
<dbReference type="OrthoDB" id="9807137at2"/>
<proteinExistence type="inferred from homology"/>
<dbReference type="Proteomes" id="UP000014115">
    <property type="component" value="Unassembled WGS sequence"/>
</dbReference>
<comment type="pathway">
    <text evidence="2 12">Amino-acid biosynthesis; L-histidine biosynthesis; L-histidine from 5-phospho-alpha-D-ribose 1-diphosphate: step 5/9.</text>
</comment>
<evidence type="ECO:0000313" key="16">
    <source>
        <dbReference type="Proteomes" id="UP000014115"/>
    </source>
</evidence>
<protein>
    <recommendedName>
        <fullName evidence="12">Imidazole glycerol phosphate synthase subunit HisH</fullName>
        <ecNumber evidence="12">4.3.2.10</ecNumber>
    </recommendedName>
    <alternativeName>
        <fullName evidence="12">IGP synthase glutaminase subunit</fullName>
        <ecNumber evidence="12">3.5.1.2</ecNumber>
    </alternativeName>
    <alternativeName>
        <fullName evidence="12">IGP synthase subunit HisH</fullName>
    </alternativeName>
    <alternativeName>
        <fullName evidence="12">ImGP synthase subunit HisH</fullName>
        <shortName evidence="12">IGPS subunit HisH</shortName>
    </alternativeName>
</protein>
<keyword evidence="9 12" id="KW-0456">Lyase</keyword>
<keyword evidence="4 12" id="KW-0963">Cytoplasm</keyword>
<evidence type="ECO:0000256" key="11">
    <source>
        <dbReference type="ARBA" id="ARBA00049534"/>
    </source>
</evidence>
<feature type="active site" evidence="12 13">
    <location>
        <position position="187"/>
    </location>
</feature>
<dbReference type="STRING" id="740709.A10D4_09519"/>
<dbReference type="InterPro" id="IPR017926">
    <property type="entry name" value="GATASE"/>
</dbReference>
<dbReference type="PATRIC" id="fig|740709.3.peg.1927"/>
<evidence type="ECO:0000259" key="14">
    <source>
        <dbReference type="Pfam" id="PF00117"/>
    </source>
</evidence>
<name>K2K5H2_9GAMM</name>
<dbReference type="NCBIfam" id="TIGR01855">
    <property type="entry name" value="IMP_synth_hisH"/>
    <property type="match status" value="1"/>
</dbReference>
<evidence type="ECO:0000313" key="15">
    <source>
        <dbReference type="EMBL" id="EKE82833.1"/>
    </source>
</evidence>
<dbReference type="PROSITE" id="PS51273">
    <property type="entry name" value="GATASE_TYPE_1"/>
    <property type="match status" value="1"/>
</dbReference>
<evidence type="ECO:0000256" key="12">
    <source>
        <dbReference type="HAMAP-Rule" id="MF_00278"/>
    </source>
</evidence>
<dbReference type="SUPFAM" id="SSF52317">
    <property type="entry name" value="Class I glutamine amidotransferase-like"/>
    <property type="match status" value="1"/>
</dbReference>
<organism evidence="15 16">
    <name type="scientific">Idiomarina xiamenensis 10-D-4</name>
    <dbReference type="NCBI Taxonomy" id="740709"/>
    <lineage>
        <taxon>Bacteria</taxon>
        <taxon>Pseudomonadati</taxon>
        <taxon>Pseudomonadota</taxon>
        <taxon>Gammaproteobacteria</taxon>
        <taxon>Alteromonadales</taxon>
        <taxon>Idiomarinaceae</taxon>
        <taxon>Idiomarina</taxon>
    </lineage>
</organism>
<dbReference type="HAMAP" id="MF_00278">
    <property type="entry name" value="HisH"/>
    <property type="match status" value="1"/>
</dbReference>
<gene>
    <name evidence="12" type="primary">hisH</name>
    <name evidence="15" type="ORF">A10D4_09519</name>
</gene>
<evidence type="ECO:0000256" key="10">
    <source>
        <dbReference type="ARBA" id="ARBA00047838"/>
    </source>
</evidence>
<dbReference type="CDD" id="cd01748">
    <property type="entry name" value="GATase1_IGP_Synthase"/>
    <property type="match status" value="1"/>
</dbReference>
<keyword evidence="15" id="KW-0808">Transferase</keyword>
<feature type="domain" description="Glutamine amidotransferase" evidence="14">
    <location>
        <begin position="41"/>
        <end position="201"/>
    </location>
</feature>
<evidence type="ECO:0000256" key="5">
    <source>
        <dbReference type="ARBA" id="ARBA00022605"/>
    </source>
</evidence>
<evidence type="ECO:0000256" key="7">
    <source>
        <dbReference type="ARBA" id="ARBA00022962"/>
    </source>
</evidence>
<keyword evidence="16" id="KW-1185">Reference proteome</keyword>
<keyword evidence="8 12" id="KW-0368">Histidine biosynthesis</keyword>
<evidence type="ECO:0000256" key="1">
    <source>
        <dbReference type="ARBA" id="ARBA00004496"/>
    </source>
</evidence>
<dbReference type="AlphaFoldDB" id="K2K5H2"/>
<evidence type="ECO:0000256" key="9">
    <source>
        <dbReference type="ARBA" id="ARBA00023239"/>
    </source>
</evidence>
<dbReference type="GO" id="GO:0004359">
    <property type="term" value="F:glutaminase activity"/>
    <property type="evidence" value="ECO:0007669"/>
    <property type="project" value="UniProtKB-EC"/>
</dbReference>
<dbReference type="GO" id="GO:0000107">
    <property type="term" value="F:imidazoleglycerol-phosphate synthase activity"/>
    <property type="evidence" value="ECO:0007669"/>
    <property type="project" value="UniProtKB-UniRule"/>
</dbReference>
<accession>K2K5H2</accession>
<keyword evidence="7 12" id="KW-0315">Glutamine amidotransferase</keyword>
<dbReference type="GO" id="GO:0016829">
    <property type="term" value="F:lyase activity"/>
    <property type="evidence" value="ECO:0007669"/>
    <property type="project" value="UniProtKB-KW"/>
</dbReference>
<comment type="caution">
    <text evidence="15">The sequence shown here is derived from an EMBL/GenBank/DDBJ whole genome shotgun (WGS) entry which is preliminary data.</text>
</comment>
<dbReference type="GO" id="GO:0000105">
    <property type="term" value="P:L-histidine biosynthetic process"/>
    <property type="evidence" value="ECO:0007669"/>
    <property type="project" value="UniProtKB-UniRule"/>
</dbReference>
<dbReference type="FunFam" id="3.40.50.880:FF:000009">
    <property type="entry name" value="Imidazole glycerol phosphate synthase subunit HisH"/>
    <property type="match status" value="1"/>
</dbReference>
<feature type="active site" evidence="12 13">
    <location>
        <position position="185"/>
    </location>
</feature>
<dbReference type="InterPro" id="IPR029062">
    <property type="entry name" value="Class_I_gatase-like"/>
</dbReference>
<comment type="subunit">
    <text evidence="3 12">Heterodimer of HisH and HisF.</text>
</comment>
<dbReference type="PIRSF" id="PIRSF000495">
    <property type="entry name" value="Amidotransf_hisH"/>
    <property type="match status" value="1"/>
</dbReference>
<comment type="subcellular location">
    <subcellularLocation>
        <location evidence="1 12">Cytoplasm</location>
    </subcellularLocation>
</comment>
<sequence length="206" mass="22605">MNERALPVVIINTECANLASVANAVKRLGYPALVSDDAGHIERAERVILPGVGSAAAAMRSLQQKQLVHVIQQLQQPLLGICLGMQLLTDYSSEGDVRCLGVIPGQTERLQVAQQQEQTLPLPHMGWNTLQQCHPAQTALRDNDYYYFVHSYAVAVNDYTLASCHYGQTFAAVIGHNNFYGTQFHPERSGAAGARLLQQFLENGQC</sequence>
<dbReference type="EC" id="3.5.1.2" evidence="12"/>
<evidence type="ECO:0000256" key="13">
    <source>
        <dbReference type="PIRSR" id="PIRSR000495-1"/>
    </source>
</evidence>
<reference evidence="15 16" key="1">
    <citation type="journal article" date="2012" name="J. Bacteriol.">
        <title>Genome Sequence of Idiomarina xiamenensis Type Strain 10-D-4.</title>
        <authorList>
            <person name="Lai Q."/>
            <person name="Wang L."/>
            <person name="Wang W."/>
            <person name="Shao Z."/>
        </authorList>
    </citation>
    <scope>NUCLEOTIDE SEQUENCE [LARGE SCALE GENOMIC DNA]</scope>
    <source>
        <strain evidence="15 16">10-D-4</strain>
    </source>
</reference>
<dbReference type="eggNOG" id="COG0118">
    <property type="taxonomic scope" value="Bacteria"/>
</dbReference>
<evidence type="ECO:0000256" key="3">
    <source>
        <dbReference type="ARBA" id="ARBA00011152"/>
    </source>
</evidence>
<dbReference type="PANTHER" id="PTHR42701">
    <property type="entry name" value="IMIDAZOLE GLYCEROL PHOSPHATE SYNTHASE SUBUNIT HISH"/>
    <property type="match status" value="1"/>
</dbReference>
<evidence type="ECO:0000256" key="4">
    <source>
        <dbReference type="ARBA" id="ARBA00022490"/>
    </source>
</evidence>
<dbReference type="PANTHER" id="PTHR42701:SF1">
    <property type="entry name" value="IMIDAZOLE GLYCEROL PHOSPHATE SYNTHASE SUBUNIT HISH"/>
    <property type="match status" value="1"/>
</dbReference>
<comment type="function">
    <text evidence="12">IGPS catalyzes the conversion of PRFAR and glutamine to IGP, AICAR and glutamate. The HisH subunit catalyzes the hydrolysis of glutamine to glutamate and ammonia as part of the synthesis of IGP and AICAR. The resulting ammonia molecule is channeled to the active site of HisF.</text>
</comment>
<feature type="active site" description="Nucleophile" evidence="12 13">
    <location>
        <position position="82"/>
    </location>
</feature>
<dbReference type="EMBL" id="AMRG01000011">
    <property type="protein sequence ID" value="EKE82833.1"/>
    <property type="molecule type" value="Genomic_DNA"/>
</dbReference>
<evidence type="ECO:0000256" key="6">
    <source>
        <dbReference type="ARBA" id="ARBA00022801"/>
    </source>
</evidence>
<dbReference type="Gene3D" id="3.40.50.880">
    <property type="match status" value="1"/>
</dbReference>
<comment type="catalytic activity">
    <reaction evidence="11 12">
        <text>L-glutamine + H2O = L-glutamate + NH4(+)</text>
        <dbReference type="Rhea" id="RHEA:15889"/>
        <dbReference type="ChEBI" id="CHEBI:15377"/>
        <dbReference type="ChEBI" id="CHEBI:28938"/>
        <dbReference type="ChEBI" id="CHEBI:29985"/>
        <dbReference type="ChEBI" id="CHEBI:58359"/>
        <dbReference type="EC" id="3.5.1.2"/>
    </reaction>
</comment>
<dbReference type="RefSeq" id="WP_008489191.1">
    <property type="nucleotide sequence ID" value="NZ_AMRG01000011.1"/>
</dbReference>
<evidence type="ECO:0000256" key="2">
    <source>
        <dbReference type="ARBA" id="ARBA00005091"/>
    </source>
</evidence>
<keyword evidence="5 12" id="KW-0028">Amino-acid biosynthesis</keyword>
<dbReference type="GO" id="GO:0005737">
    <property type="term" value="C:cytoplasm"/>
    <property type="evidence" value="ECO:0007669"/>
    <property type="project" value="UniProtKB-SubCell"/>
</dbReference>
<keyword evidence="6 12" id="KW-0378">Hydrolase</keyword>
<evidence type="ECO:0000256" key="8">
    <source>
        <dbReference type="ARBA" id="ARBA00023102"/>
    </source>
</evidence>
<dbReference type="EC" id="4.3.2.10" evidence="12"/>